<dbReference type="PROSITE" id="PS00409">
    <property type="entry name" value="PROKAR_NTER_METHYL"/>
    <property type="match status" value="1"/>
</dbReference>
<sequence>MQKAPLFLKNRGFTLIEMMVVVVIVAILAAIAIPSYQEYARRSRAAQAQQEMQRLAVLLDRWKARNFNYKGFSTASTTVASTTSYPYTVTIVDPDASNAALTDNSAVGRNWAIKATTTDPKNYNFLLTSRGLHCKNKTSFDSYGDCGSSGSENW</sequence>
<evidence type="ECO:0000256" key="2">
    <source>
        <dbReference type="SAM" id="Phobius"/>
    </source>
</evidence>
<keyword evidence="2" id="KW-1133">Transmembrane helix</keyword>
<keyword evidence="4" id="KW-1185">Reference proteome</keyword>
<comment type="caution">
    <text evidence="3">The sequence shown here is derived from an EMBL/GenBank/DDBJ whole genome shotgun (WGS) entry which is preliminary data.</text>
</comment>
<dbReference type="InterPro" id="IPR000983">
    <property type="entry name" value="Bac_GSPG_pilin"/>
</dbReference>
<dbReference type="STRING" id="396323.VH98_00800"/>
<evidence type="ECO:0000313" key="4">
    <source>
        <dbReference type="Proteomes" id="UP000018418"/>
    </source>
</evidence>
<accession>V2VYL0</accession>
<dbReference type="Pfam" id="PF07963">
    <property type="entry name" value="N_methyl"/>
    <property type="match status" value="1"/>
</dbReference>
<dbReference type="InterPro" id="IPR031982">
    <property type="entry name" value="PilE-like"/>
</dbReference>
<dbReference type="HOGENOM" id="CLU_091705_1_0_6"/>
<dbReference type="AlphaFoldDB" id="V2VYL0"/>
<protein>
    <recommendedName>
        <fullName evidence="5">Prepilin-type N-terminal cleavage/methylation domain-containing protein</fullName>
    </recommendedName>
</protein>
<dbReference type="Gene3D" id="3.30.700.10">
    <property type="entry name" value="Glycoprotein, Type 4 Pilin"/>
    <property type="match status" value="1"/>
</dbReference>
<name>V2VYL0_9GAMM</name>
<evidence type="ECO:0008006" key="5">
    <source>
        <dbReference type="Google" id="ProtNLM"/>
    </source>
</evidence>
<dbReference type="PANTHER" id="PTHR30093">
    <property type="entry name" value="GENERAL SECRETION PATHWAY PROTEIN G"/>
    <property type="match status" value="1"/>
</dbReference>
<dbReference type="EMBL" id="AYEU01000002">
    <property type="protein sequence ID" value="ESK52814.1"/>
    <property type="molecule type" value="Genomic_DNA"/>
</dbReference>
<dbReference type="GO" id="GO:0015627">
    <property type="term" value="C:type II protein secretion system complex"/>
    <property type="evidence" value="ECO:0007669"/>
    <property type="project" value="InterPro"/>
</dbReference>
<dbReference type="RefSeq" id="WP_004899145.1">
    <property type="nucleotide sequence ID" value="NZ_BBTI01000003.1"/>
</dbReference>
<keyword evidence="1" id="KW-0488">Methylation</keyword>
<proteinExistence type="predicted"/>
<dbReference type="OrthoDB" id="6713246at2"/>
<organism evidence="3 4">
    <name type="scientific">Acinetobacter brisouii CIP 110357</name>
    <dbReference type="NCBI Taxonomy" id="1341683"/>
    <lineage>
        <taxon>Bacteria</taxon>
        <taxon>Pseudomonadati</taxon>
        <taxon>Pseudomonadota</taxon>
        <taxon>Gammaproteobacteria</taxon>
        <taxon>Moraxellales</taxon>
        <taxon>Moraxellaceae</taxon>
        <taxon>Acinetobacter</taxon>
    </lineage>
</organism>
<dbReference type="GO" id="GO:0043683">
    <property type="term" value="P:type IV pilus assembly"/>
    <property type="evidence" value="ECO:0007669"/>
    <property type="project" value="InterPro"/>
</dbReference>
<dbReference type="PRINTS" id="PR00813">
    <property type="entry name" value="BCTERIALGSPG"/>
</dbReference>
<dbReference type="Proteomes" id="UP000018418">
    <property type="component" value="Unassembled WGS sequence"/>
</dbReference>
<evidence type="ECO:0000256" key="1">
    <source>
        <dbReference type="ARBA" id="ARBA00022481"/>
    </source>
</evidence>
<dbReference type="GO" id="GO:0015628">
    <property type="term" value="P:protein secretion by the type II secretion system"/>
    <property type="evidence" value="ECO:0007669"/>
    <property type="project" value="InterPro"/>
</dbReference>
<reference evidence="3 4" key="1">
    <citation type="submission" date="2013-10" db="EMBL/GenBank/DDBJ databases">
        <title>The Genome Sequence of Acinetobacter brisouii CIP 110357.</title>
        <authorList>
            <consortium name="The Broad Institute Genomics Platform"/>
            <consortium name="The Broad Institute Genome Sequencing Center for Infectious Disease"/>
            <person name="Cerqueira G."/>
            <person name="Feldgarden M."/>
            <person name="Courvalin P."/>
            <person name="Grillot-Courvalin C."/>
            <person name="Clermont D."/>
            <person name="Rocha E."/>
            <person name="Yoon E.-J."/>
            <person name="Nemec A."/>
            <person name="Young S.K."/>
            <person name="Zeng Q."/>
            <person name="Gargeya S."/>
            <person name="Fitzgerald M."/>
            <person name="Abouelleil A."/>
            <person name="Alvarado L."/>
            <person name="Berlin A.M."/>
            <person name="Chapman S.B."/>
            <person name="Gainer-Dewar J."/>
            <person name="Goldberg J."/>
            <person name="Gnerre S."/>
            <person name="Griggs A."/>
            <person name="Gujja S."/>
            <person name="Hansen M."/>
            <person name="Howarth C."/>
            <person name="Imamovic A."/>
            <person name="Ireland A."/>
            <person name="Larimer J."/>
            <person name="McCowan C."/>
            <person name="Murphy C."/>
            <person name="Pearson M."/>
            <person name="Poon T.W."/>
            <person name="Priest M."/>
            <person name="Roberts A."/>
            <person name="Saif S."/>
            <person name="Shea T."/>
            <person name="Sykes S."/>
            <person name="Wortman J."/>
            <person name="Nusbaum C."/>
            <person name="Birren B."/>
        </authorList>
    </citation>
    <scope>NUCLEOTIDE SEQUENCE [LARGE SCALE GENOMIC DNA]</scope>
    <source>
        <strain evidence="3 4">CIP 110357</strain>
    </source>
</reference>
<keyword evidence="2" id="KW-0472">Membrane</keyword>
<dbReference type="PANTHER" id="PTHR30093:SF47">
    <property type="entry name" value="TYPE IV PILUS NON-CORE MINOR PILIN PILE"/>
    <property type="match status" value="1"/>
</dbReference>
<feature type="transmembrane region" description="Helical" evidence="2">
    <location>
        <begin position="12"/>
        <end position="33"/>
    </location>
</feature>
<evidence type="ECO:0000313" key="3">
    <source>
        <dbReference type="EMBL" id="ESK52814.1"/>
    </source>
</evidence>
<dbReference type="SUPFAM" id="SSF54523">
    <property type="entry name" value="Pili subunits"/>
    <property type="match status" value="1"/>
</dbReference>
<gene>
    <name evidence="3" type="ORF">P255_00206</name>
</gene>
<dbReference type="NCBIfam" id="TIGR02532">
    <property type="entry name" value="IV_pilin_GFxxxE"/>
    <property type="match status" value="1"/>
</dbReference>
<dbReference type="InterPro" id="IPR045584">
    <property type="entry name" value="Pilin-like"/>
</dbReference>
<dbReference type="Pfam" id="PF16732">
    <property type="entry name" value="ComP_DUS"/>
    <property type="match status" value="1"/>
</dbReference>
<dbReference type="PATRIC" id="fig|1341683.3.peg.202"/>
<dbReference type="InterPro" id="IPR012902">
    <property type="entry name" value="N_methyl_site"/>
</dbReference>
<keyword evidence="2" id="KW-0812">Transmembrane</keyword>